<protein>
    <submittedName>
        <fullName evidence="1">Uncharacterized protein</fullName>
    </submittedName>
</protein>
<reference evidence="2" key="1">
    <citation type="journal article" date="2017" name="Nat. Ecol. Evol.">
        <title>Genome expansion and lineage-specific genetic innovations in the forest pathogenic fungi Armillaria.</title>
        <authorList>
            <person name="Sipos G."/>
            <person name="Prasanna A.N."/>
            <person name="Walter M.C."/>
            <person name="O'Connor E."/>
            <person name="Balint B."/>
            <person name="Krizsan K."/>
            <person name="Kiss B."/>
            <person name="Hess J."/>
            <person name="Varga T."/>
            <person name="Slot J."/>
            <person name="Riley R."/>
            <person name="Boka B."/>
            <person name="Rigling D."/>
            <person name="Barry K."/>
            <person name="Lee J."/>
            <person name="Mihaltcheva S."/>
            <person name="LaButti K."/>
            <person name="Lipzen A."/>
            <person name="Waldron R."/>
            <person name="Moloney N.M."/>
            <person name="Sperisen C."/>
            <person name="Kredics L."/>
            <person name="Vagvoelgyi C."/>
            <person name="Patrignani A."/>
            <person name="Fitzpatrick D."/>
            <person name="Nagy I."/>
            <person name="Doyle S."/>
            <person name="Anderson J.B."/>
            <person name="Grigoriev I.V."/>
            <person name="Gueldener U."/>
            <person name="Muensterkoetter M."/>
            <person name="Nagy L.G."/>
        </authorList>
    </citation>
    <scope>NUCLEOTIDE SEQUENCE [LARGE SCALE GENOMIC DNA]</scope>
    <source>
        <strain evidence="2">28-4</strain>
    </source>
</reference>
<accession>A0A2H3B6Z6</accession>
<evidence type="ECO:0000313" key="2">
    <source>
        <dbReference type="Proteomes" id="UP000218334"/>
    </source>
</evidence>
<dbReference type="AlphaFoldDB" id="A0A2H3B6Z6"/>
<sequence length="215" mass="24393">MTRAMAGGKHHFWGQVLAPRVASQPGWQLVESFRIGAESLWRTEVRWFLVFATLVEGCNSARELRTVDGGDHSMQYGEVSRSDFFHAFRSRFSGLSQTRCLEYASEDEVEVSGCCASRGTKLRFISGDKYRPPDERNLHIATSSSSSPTISFRMRYSESIALDDLPVFCLPILVDREAQKDYPHGTITTLEQNKEVWDRMAPPPFVAEQGRPRRV</sequence>
<organism evidence="1 2">
    <name type="scientific">Armillaria solidipes</name>
    <dbReference type="NCBI Taxonomy" id="1076256"/>
    <lineage>
        <taxon>Eukaryota</taxon>
        <taxon>Fungi</taxon>
        <taxon>Dikarya</taxon>
        <taxon>Basidiomycota</taxon>
        <taxon>Agaricomycotina</taxon>
        <taxon>Agaricomycetes</taxon>
        <taxon>Agaricomycetidae</taxon>
        <taxon>Agaricales</taxon>
        <taxon>Marasmiineae</taxon>
        <taxon>Physalacriaceae</taxon>
        <taxon>Armillaria</taxon>
    </lineage>
</organism>
<evidence type="ECO:0000313" key="1">
    <source>
        <dbReference type="EMBL" id="PBK64634.1"/>
    </source>
</evidence>
<name>A0A2H3B6Z6_9AGAR</name>
<keyword evidence="2" id="KW-1185">Reference proteome</keyword>
<gene>
    <name evidence="1" type="ORF">ARMSODRAFT_978887</name>
</gene>
<proteinExistence type="predicted"/>
<dbReference type="EMBL" id="KZ293450">
    <property type="protein sequence ID" value="PBK64634.1"/>
    <property type="molecule type" value="Genomic_DNA"/>
</dbReference>
<dbReference type="Proteomes" id="UP000218334">
    <property type="component" value="Unassembled WGS sequence"/>
</dbReference>